<dbReference type="AlphaFoldDB" id="A0A081B114"/>
<organism evidence="1 2">
    <name type="scientific">Phytophthora nicotianae P1976</name>
    <dbReference type="NCBI Taxonomy" id="1317066"/>
    <lineage>
        <taxon>Eukaryota</taxon>
        <taxon>Sar</taxon>
        <taxon>Stramenopiles</taxon>
        <taxon>Oomycota</taxon>
        <taxon>Peronosporomycetes</taxon>
        <taxon>Peronosporales</taxon>
        <taxon>Peronosporaceae</taxon>
        <taxon>Phytophthora</taxon>
    </lineage>
</organism>
<evidence type="ECO:0000313" key="2">
    <source>
        <dbReference type="Proteomes" id="UP000028582"/>
    </source>
</evidence>
<proteinExistence type="predicted"/>
<dbReference type="Proteomes" id="UP000028582">
    <property type="component" value="Unassembled WGS sequence"/>
</dbReference>
<comment type="caution">
    <text evidence="1">The sequence shown here is derived from an EMBL/GenBank/DDBJ whole genome shotgun (WGS) entry which is preliminary data.</text>
</comment>
<accession>A0A081B114</accession>
<evidence type="ECO:0000313" key="1">
    <source>
        <dbReference type="EMBL" id="ETO84825.1"/>
    </source>
</evidence>
<dbReference type="OrthoDB" id="2668416at2759"/>
<reference evidence="1 2" key="1">
    <citation type="submission" date="2013-11" db="EMBL/GenBank/DDBJ databases">
        <title>The Genome Sequence of Phytophthora parasitica P1976.</title>
        <authorList>
            <consortium name="The Broad Institute Genomics Platform"/>
            <person name="Russ C."/>
            <person name="Tyler B."/>
            <person name="Panabieres F."/>
            <person name="Shan W."/>
            <person name="Tripathy S."/>
            <person name="Grunwald N."/>
            <person name="Machado M."/>
            <person name="Johnson C.S."/>
            <person name="Walker B."/>
            <person name="Young S."/>
            <person name="Zeng Q."/>
            <person name="Gargeya S."/>
            <person name="Fitzgerald M."/>
            <person name="Haas B."/>
            <person name="Abouelleil A."/>
            <person name="Allen A.W."/>
            <person name="Alvarado L."/>
            <person name="Arachchi H.M."/>
            <person name="Berlin A.M."/>
            <person name="Chapman S.B."/>
            <person name="Gainer-Dewar J."/>
            <person name="Goldberg J."/>
            <person name="Griggs A."/>
            <person name="Gujja S."/>
            <person name="Hansen M."/>
            <person name="Howarth C."/>
            <person name="Imamovic A."/>
            <person name="Ireland A."/>
            <person name="Larimer J."/>
            <person name="McCowan C."/>
            <person name="Murphy C."/>
            <person name="Pearson M."/>
            <person name="Poon T.W."/>
            <person name="Priest M."/>
            <person name="Roberts A."/>
            <person name="Saif S."/>
            <person name="Shea T."/>
            <person name="Sisk P."/>
            <person name="Sykes S."/>
            <person name="Wortman J."/>
            <person name="Nusbaum C."/>
            <person name="Birren B."/>
        </authorList>
    </citation>
    <scope>NUCLEOTIDE SEQUENCE [LARGE SCALE GENOMIC DNA]</scope>
    <source>
        <strain evidence="1 2">P1976</strain>
    </source>
</reference>
<dbReference type="EMBL" id="ANJA01000235">
    <property type="protein sequence ID" value="ETO84825.1"/>
    <property type="molecule type" value="Genomic_DNA"/>
</dbReference>
<name>A0A081B114_PHYNI</name>
<evidence type="ECO:0008006" key="3">
    <source>
        <dbReference type="Google" id="ProtNLM"/>
    </source>
</evidence>
<protein>
    <recommendedName>
        <fullName evidence="3">DDE Tnp4 domain-containing protein</fullName>
    </recommendedName>
</protein>
<sequence>MAFGLLVCKWRVFKAPLEIGFKRVARTILAGCILHNWCINQHLCENGGYRVEEDDDLMEGIIRIEESGLQQDAPPDFSVAPQNASPYRQLYQSSDLNADTDTYNSSGWVREALVGLVEHDMVNRPQRNRARREREKNLHFSSVPTFNKIGWYQSLLLKLLR</sequence>
<gene>
    <name evidence="1" type="ORF">F444_01312</name>
</gene>